<dbReference type="EMBL" id="ANHY01000015">
    <property type="protein sequence ID" value="EKV28621.1"/>
    <property type="molecule type" value="Genomic_DNA"/>
</dbReference>
<keyword evidence="1" id="KW-0812">Transmembrane</keyword>
<reference evidence="3 4" key="1">
    <citation type="journal article" date="2013" name="Genome Announc.">
        <title>Draft Genome Sequence of an Alphaproteobacterium, Caenispirillum salinarum AK4(T), Isolated from a Solar Saltern.</title>
        <authorList>
            <person name="Khatri I."/>
            <person name="Singh A."/>
            <person name="Korpole S."/>
            <person name="Pinnaka A.K."/>
            <person name="Subramanian S."/>
        </authorList>
    </citation>
    <scope>NUCLEOTIDE SEQUENCE [LARGE SCALE GENOMIC DNA]</scope>
    <source>
        <strain evidence="3 4">AK4</strain>
    </source>
</reference>
<accession>K9HJ50</accession>
<evidence type="ECO:0000256" key="1">
    <source>
        <dbReference type="SAM" id="Phobius"/>
    </source>
</evidence>
<dbReference type="InterPro" id="IPR003399">
    <property type="entry name" value="Mce/MlaD"/>
</dbReference>
<keyword evidence="4" id="KW-1185">Reference proteome</keyword>
<keyword evidence="1" id="KW-1133">Transmembrane helix</keyword>
<dbReference type="Proteomes" id="UP000009881">
    <property type="component" value="Unassembled WGS sequence"/>
</dbReference>
<evidence type="ECO:0000313" key="3">
    <source>
        <dbReference type="EMBL" id="EKV28621.1"/>
    </source>
</evidence>
<dbReference type="OrthoDB" id="6193911at2"/>
<protein>
    <submittedName>
        <fullName evidence="3">ABC-type transport system involved in resistance to organic solvents, periplasmic component</fullName>
    </submittedName>
</protein>
<dbReference type="PANTHER" id="PTHR33371:SF4">
    <property type="entry name" value="INTERMEMBRANE PHOSPHOLIPID TRANSPORT SYSTEM BINDING PROTEIN MLAD"/>
    <property type="match status" value="1"/>
</dbReference>
<name>K9HJ50_9PROT</name>
<dbReference type="RefSeq" id="WP_009541489.1">
    <property type="nucleotide sequence ID" value="NZ_ANHY01000015.1"/>
</dbReference>
<evidence type="ECO:0000313" key="4">
    <source>
        <dbReference type="Proteomes" id="UP000009881"/>
    </source>
</evidence>
<organism evidence="3 4">
    <name type="scientific">Caenispirillum salinarum AK4</name>
    <dbReference type="NCBI Taxonomy" id="1238182"/>
    <lineage>
        <taxon>Bacteria</taxon>
        <taxon>Pseudomonadati</taxon>
        <taxon>Pseudomonadota</taxon>
        <taxon>Alphaproteobacteria</taxon>
        <taxon>Rhodospirillales</taxon>
        <taxon>Novispirillaceae</taxon>
        <taxon>Caenispirillum</taxon>
    </lineage>
</organism>
<dbReference type="STRING" id="1238182.C882_0832"/>
<dbReference type="PANTHER" id="PTHR33371">
    <property type="entry name" value="INTERMEMBRANE PHOSPHOLIPID TRANSPORT SYSTEM BINDING PROTEIN MLAD-RELATED"/>
    <property type="match status" value="1"/>
</dbReference>
<comment type="caution">
    <text evidence="3">The sequence shown here is derived from an EMBL/GenBank/DDBJ whole genome shotgun (WGS) entry which is preliminary data.</text>
</comment>
<dbReference type="AlphaFoldDB" id="K9HJ50"/>
<evidence type="ECO:0000259" key="2">
    <source>
        <dbReference type="Pfam" id="PF02470"/>
    </source>
</evidence>
<dbReference type="InterPro" id="IPR052336">
    <property type="entry name" value="MlaD_Phospholipid_Transporter"/>
</dbReference>
<gene>
    <name evidence="3" type="ORF">C882_0832</name>
</gene>
<feature type="domain" description="Mce/MlaD" evidence="2">
    <location>
        <begin position="39"/>
        <end position="115"/>
    </location>
</feature>
<sequence>MRTSAINYVIVGVFVLAAIVGIVAALALLTGRTGATDSYYTIYDNVGGVKFGTPVLYEGYTVGQVEDVEPQMTDEGTRFRVEMSVQEGWPIPEDSSADVAASGFLGGMMINITGGDSPVMLEPGARIPGRSPTNLFTALSDIAGQFQTMSEETLTPLLQNINRTVEAVNGPLAEQAPEILREVQKITEEMARRTPELVGDLAEAARNLNEELLSQENITSLNNTIRNVESTSADMDTLGTELLEMRREIAGVIAEVDSLVGDNSEEVDAALSDLRYTMGTIARDIDNITYNLEATSRNMLEFSQTIRQNPSLILRGRETGETGPGTFQ</sequence>
<feature type="transmembrane region" description="Helical" evidence="1">
    <location>
        <begin position="6"/>
        <end position="29"/>
    </location>
</feature>
<dbReference type="Pfam" id="PF02470">
    <property type="entry name" value="MlaD"/>
    <property type="match status" value="1"/>
</dbReference>
<dbReference type="eggNOG" id="COG1463">
    <property type="taxonomic scope" value="Bacteria"/>
</dbReference>
<proteinExistence type="predicted"/>
<keyword evidence="1" id="KW-0472">Membrane</keyword>